<accession>D6TT53</accession>
<gene>
    <name evidence="1" type="ORF">Krac_4591</name>
</gene>
<dbReference type="AlphaFoldDB" id="D6TT53"/>
<dbReference type="SUPFAM" id="SSF46689">
    <property type="entry name" value="Homeodomain-like"/>
    <property type="match status" value="1"/>
</dbReference>
<reference evidence="1 2" key="1">
    <citation type="journal article" date="2011" name="Stand. Genomic Sci.">
        <title>Non-contiguous finished genome sequence and contextual data of the filamentous soil bacterium Ktedonobacter racemifer type strain (SOSP1-21).</title>
        <authorList>
            <person name="Chang Y.J."/>
            <person name="Land M."/>
            <person name="Hauser L."/>
            <person name="Chertkov O."/>
            <person name="Del Rio T.G."/>
            <person name="Nolan M."/>
            <person name="Copeland A."/>
            <person name="Tice H."/>
            <person name="Cheng J.F."/>
            <person name="Lucas S."/>
            <person name="Han C."/>
            <person name="Goodwin L."/>
            <person name="Pitluck S."/>
            <person name="Ivanova N."/>
            <person name="Ovchinikova G."/>
            <person name="Pati A."/>
            <person name="Chen A."/>
            <person name="Palaniappan K."/>
            <person name="Mavromatis K."/>
            <person name="Liolios K."/>
            <person name="Brettin T."/>
            <person name="Fiebig A."/>
            <person name="Rohde M."/>
            <person name="Abt B."/>
            <person name="Goker M."/>
            <person name="Detter J.C."/>
            <person name="Woyke T."/>
            <person name="Bristow J."/>
            <person name="Eisen J.A."/>
            <person name="Markowitz V."/>
            <person name="Hugenholtz P."/>
            <person name="Kyrpides N.C."/>
            <person name="Klenk H.P."/>
            <person name="Lapidus A."/>
        </authorList>
    </citation>
    <scope>NUCLEOTIDE SEQUENCE [LARGE SCALE GENOMIC DNA]</scope>
    <source>
        <strain evidence="2">DSM 44963</strain>
    </source>
</reference>
<dbReference type="Pfam" id="PF13565">
    <property type="entry name" value="HTH_32"/>
    <property type="match status" value="1"/>
</dbReference>
<dbReference type="OrthoDB" id="172171at2"/>
<evidence type="ECO:0000313" key="2">
    <source>
        <dbReference type="Proteomes" id="UP000004508"/>
    </source>
</evidence>
<dbReference type="STRING" id="485913.Krac_4591"/>
<proteinExistence type="predicted"/>
<dbReference type="InterPro" id="IPR009057">
    <property type="entry name" value="Homeodomain-like_sf"/>
</dbReference>
<dbReference type="RefSeq" id="WP_007914417.1">
    <property type="nucleotide sequence ID" value="NZ_ADVG01000003.1"/>
</dbReference>
<dbReference type="InParanoid" id="D6TT53"/>
<keyword evidence="2" id="KW-1185">Reference proteome</keyword>
<evidence type="ECO:0000313" key="1">
    <source>
        <dbReference type="EMBL" id="EFH83604.1"/>
    </source>
</evidence>
<dbReference type="Proteomes" id="UP000004508">
    <property type="component" value="Unassembled WGS sequence"/>
</dbReference>
<sequence>MQLTATLKPRQVARREIIKQMEQGVSVREARMNSAIPMHRTTVYRLLKRARSEGERALTDGRHGHPIKLRGEVLALVCEHCRADPCVSSSAVQRLLQERFGVCVSVSQLNRVRASLGLTRKPMPREKKPKSVSAEPGYSEGAGGLLLLAAASETGLLAQLEKALPREAISARPPLVGSSAVVHQRLLLTLLFLGAAGLHRTWDLRGYTAGGLALFTGRKQAYGYRRAIASYF</sequence>
<dbReference type="EMBL" id="ADVG01000003">
    <property type="protein sequence ID" value="EFH83604.1"/>
    <property type="molecule type" value="Genomic_DNA"/>
</dbReference>
<protein>
    <submittedName>
        <fullName evidence="1">Uncharacterized protein</fullName>
    </submittedName>
</protein>
<comment type="caution">
    <text evidence="1">The sequence shown here is derived from an EMBL/GenBank/DDBJ whole genome shotgun (WGS) entry which is preliminary data.</text>
</comment>
<name>D6TT53_KTERA</name>
<organism evidence="1 2">
    <name type="scientific">Ktedonobacter racemifer DSM 44963</name>
    <dbReference type="NCBI Taxonomy" id="485913"/>
    <lineage>
        <taxon>Bacteria</taxon>
        <taxon>Bacillati</taxon>
        <taxon>Chloroflexota</taxon>
        <taxon>Ktedonobacteria</taxon>
        <taxon>Ktedonobacterales</taxon>
        <taxon>Ktedonobacteraceae</taxon>
        <taxon>Ktedonobacter</taxon>
    </lineage>
</organism>